<dbReference type="OrthoDB" id="3203519at2"/>
<proteinExistence type="predicted"/>
<dbReference type="RefSeq" id="WP_013584018.1">
    <property type="nucleotide sequence ID" value="NC_015125.1"/>
</dbReference>
<name>E8NF37_MICTS</name>
<dbReference type="eggNOG" id="COG2976">
    <property type="taxonomic scope" value="Bacteria"/>
</dbReference>
<dbReference type="STRING" id="979556.MTES_0927"/>
<keyword evidence="2" id="KW-0812">Transmembrane</keyword>
<feature type="transmembrane region" description="Helical" evidence="2">
    <location>
        <begin position="38"/>
        <end position="61"/>
    </location>
</feature>
<keyword evidence="2" id="KW-0472">Membrane</keyword>
<dbReference type="Proteomes" id="UP000008975">
    <property type="component" value="Chromosome"/>
</dbReference>
<dbReference type="Pfam" id="PF13196">
    <property type="entry name" value="DUF4012"/>
    <property type="match status" value="1"/>
</dbReference>
<feature type="compositionally biased region" description="Polar residues" evidence="1">
    <location>
        <begin position="563"/>
        <end position="575"/>
    </location>
</feature>
<dbReference type="HOGENOM" id="CLU_020572_1_0_11"/>
<sequence length="631" mass="67224">MADSSYGPTSSEPPLRRRRSSAEPAPVEHPRRRIAGSIVGWTVGVLGFAVCLVAAVSLAFLQQAGVVRTDLLSAQTKLTFVPQIVAGRDINGLNQVSGEVLELTERADAGSSGPLWDLASSIPLVKENTQAVQQLTAMTRELTQRALPPTVALLTASDFSSLAIEGGGINLEPFRQAEGSLPEITSAFADAKVVTDGIDRNGLLPLVTEPLDQVAQIVDQAAPSLAIVQKYLPSLLGAAGGDGPRTYLVLFQNNAEIRATGGNPAASSVLVVDNGRMELKEQADSMAFYAAGLAGDSFVDLPESTRSLYPDTFTRYSQDYTFTPDFPTTARLFEALWDRTDGSRFDGVISIDPVVLSHMLEVTGPVDLPDGEQITAENAVKLVLSDAYQRFGDRGDNGRSSDEFFAQVSSSVFSRLTSGDWNPIAMFDQLSRSAQEQRINMWFADDQAQALVTETGLDGALHSDNATSTQLGIYLNDFSISKLEYHLATEVSATCNADARTVSVSMKMHNGITDDITNAYTLGARNPNWGLPKTTMMLDTLFFAPPGATITAMDPADGDIPSLSRSGNENGNTGESRMVTLGQDETRTVSYTVQLPGGPLGPLDLRHTPTASDTPVTIDASCAPLLAGLPG</sequence>
<dbReference type="KEGG" id="mts:MTES_0927"/>
<reference evidence="3 4" key="1">
    <citation type="journal article" date="2011" name="J. Bacteriol.">
        <title>Genome sequence of Microbacterium testaceum StLB037, an N-acylhomoserine lactone-degrading bacterium isolated from potato leaves.</title>
        <authorList>
            <person name="Morohoshi T."/>
            <person name="Wang W.-Z."/>
            <person name="Someya N."/>
            <person name="Ikeda T."/>
        </authorList>
    </citation>
    <scope>NUCLEOTIDE SEQUENCE [LARGE SCALE GENOMIC DNA]</scope>
    <source>
        <strain evidence="3 4">StLB037</strain>
    </source>
</reference>
<feature type="region of interest" description="Disordered" evidence="1">
    <location>
        <begin position="1"/>
        <end position="29"/>
    </location>
</feature>
<dbReference type="EMBL" id="AP012052">
    <property type="protein sequence ID" value="BAJ73891.1"/>
    <property type="molecule type" value="Genomic_DNA"/>
</dbReference>
<reference key="2">
    <citation type="submission" date="2011-02" db="EMBL/GenBank/DDBJ databases">
        <title>Genome sequence of Microbacterium testaceum StLB037.</title>
        <authorList>
            <person name="Morohoshi T."/>
            <person name="Wang W.Z."/>
            <person name="Someya N."/>
            <person name="Ikeda T."/>
        </authorList>
    </citation>
    <scope>NUCLEOTIDE SEQUENCE</scope>
    <source>
        <strain>StLB037</strain>
    </source>
</reference>
<protein>
    <submittedName>
        <fullName evidence="3">Uncharacterized conserved protein containing a ferredoxin-like domain</fullName>
    </submittedName>
</protein>
<feature type="region of interest" description="Disordered" evidence="1">
    <location>
        <begin position="556"/>
        <end position="577"/>
    </location>
</feature>
<evidence type="ECO:0000313" key="3">
    <source>
        <dbReference type="EMBL" id="BAJ73891.1"/>
    </source>
</evidence>
<evidence type="ECO:0000313" key="4">
    <source>
        <dbReference type="Proteomes" id="UP000008975"/>
    </source>
</evidence>
<accession>E8NF37</accession>
<keyword evidence="2" id="KW-1133">Transmembrane helix</keyword>
<evidence type="ECO:0000256" key="2">
    <source>
        <dbReference type="SAM" id="Phobius"/>
    </source>
</evidence>
<gene>
    <name evidence="3" type="ordered locus">MTES_0927</name>
</gene>
<dbReference type="InterPro" id="IPR025101">
    <property type="entry name" value="DUF4012"/>
</dbReference>
<evidence type="ECO:0000256" key="1">
    <source>
        <dbReference type="SAM" id="MobiDB-lite"/>
    </source>
</evidence>
<organism evidence="3 4">
    <name type="scientific">Microbacterium testaceum (strain StLB037)</name>
    <dbReference type="NCBI Taxonomy" id="979556"/>
    <lineage>
        <taxon>Bacteria</taxon>
        <taxon>Bacillati</taxon>
        <taxon>Actinomycetota</taxon>
        <taxon>Actinomycetes</taxon>
        <taxon>Micrococcales</taxon>
        <taxon>Microbacteriaceae</taxon>
        <taxon>Microbacterium</taxon>
    </lineage>
</organism>
<dbReference type="AlphaFoldDB" id="E8NF37"/>